<name>A0A290WSV8_9BURK</name>
<feature type="compositionally biased region" description="Basic and acidic residues" evidence="2">
    <location>
        <begin position="286"/>
        <end position="323"/>
    </location>
</feature>
<proteinExistence type="predicted"/>
<organism evidence="6 7">
    <name type="scientific">Janthinobacterium svalbardensis</name>
    <dbReference type="NCBI Taxonomy" id="368607"/>
    <lineage>
        <taxon>Bacteria</taxon>
        <taxon>Pseudomonadati</taxon>
        <taxon>Pseudomonadota</taxon>
        <taxon>Betaproteobacteria</taxon>
        <taxon>Burkholderiales</taxon>
        <taxon>Oxalobacteraceae</taxon>
        <taxon>Janthinobacterium</taxon>
    </lineage>
</organism>
<dbReference type="KEGG" id="jsv:CNX70_07155"/>
<feature type="region of interest" description="Disordered" evidence="2">
    <location>
        <begin position="286"/>
        <end position="347"/>
    </location>
</feature>
<evidence type="ECO:0000313" key="7">
    <source>
        <dbReference type="Proteomes" id="UP000218437"/>
    </source>
</evidence>
<dbReference type="EMBL" id="CP023422">
    <property type="protein sequence ID" value="ATD59989.1"/>
    <property type="molecule type" value="Genomic_DNA"/>
</dbReference>
<dbReference type="InterPro" id="IPR045351">
    <property type="entry name" value="DUF6531"/>
</dbReference>
<dbReference type="Proteomes" id="UP000218437">
    <property type="component" value="Chromosome"/>
</dbReference>
<gene>
    <name evidence="6" type="ORF">CNX70_07155</name>
</gene>
<dbReference type="NCBIfam" id="TIGR01643">
    <property type="entry name" value="YD_repeat_2x"/>
    <property type="match status" value="6"/>
</dbReference>
<dbReference type="Pfam" id="PF20148">
    <property type="entry name" value="DUF6531"/>
    <property type="match status" value="1"/>
</dbReference>
<protein>
    <submittedName>
        <fullName evidence="6">Uncharacterized protein</fullName>
    </submittedName>
</protein>
<dbReference type="NCBIfam" id="TIGR03696">
    <property type="entry name" value="Rhs_assc_core"/>
    <property type="match status" value="1"/>
</dbReference>
<evidence type="ECO:0000259" key="5">
    <source>
        <dbReference type="Pfam" id="PF25023"/>
    </source>
</evidence>
<dbReference type="InterPro" id="IPR050708">
    <property type="entry name" value="T6SS_VgrG/RHS"/>
</dbReference>
<dbReference type="Gene3D" id="2.180.10.10">
    <property type="entry name" value="RHS repeat-associated core"/>
    <property type="match status" value="2"/>
</dbReference>
<dbReference type="Pfam" id="PF13665">
    <property type="entry name" value="Tox-PAAR-like"/>
    <property type="match status" value="1"/>
</dbReference>
<dbReference type="InterPro" id="IPR006530">
    <property type="entry name" value="YD"/>
</dbReference>
<dbReference type="PANTHER" id="PTHR32305">
    <property type="match status" value="1"/>
</dbReference>
<evidence type="ECO:0000259" key="3">
    <source>
        <dbReference type="Pfam" id="PF03527"/>
    </source>
</evidence>
<dbReference type="InterPro" id="IPR022385">
    <property type="entry name" value="Rhs_assc_core"/>
</dbReference>
<dbReference type="PRINTS" id="PR00394">
    <property type="entry name" value="RHSPROTEIN"/>
</dbReference>
<feature type="domain" description="Teneurin-like YD-shell" evidence="5">
    <location>
        <begin position="677"/>
        <end position="853"/>
    </location>
</feature>
<keyword evidence="7" id="KW-1185">Reference proteome</keyword>
<dbReference type="RefSeq" id="WP_096234135.1">
    <property type="nucleotide sequence ID" value="NZ_CP023422.1"/>
</dbReference>
<dbReference type="SUPFAM" id="SSF69304">
    <property type="entry name" value="Tricorn protease N-terminal domain"/>
    <property type="match status" value="1"/>
</dbReference>
<dbReference type="InterPro" id="IPR001826">
    <property type="entry name" value="RHS"/>
</dbReference>
<dbReference type="PANTHER" id="PTHR32305:SF15">
    <property type="entry name" value="PROTEIN RHSA-RELATED"/>
    <property type="match status" value="1"/>
</dbReference>
<dbReference type="Pfam" id="PF03527">
    <property type="entry name" value="RHS"/>
    <property type="match status" value="1"/>
</dbReference>
<dbReference type="InterPro" id="IPR031325">
    <property type="entry name" value="RHS_repeat"/>
</dbReference>
<sequence>MTNETVTKASRFYCVSLSPDICKTPVGSSTPPIPYSIIGEFSEAQNASPNVKSHSEPVILHQRSIIPTVKGDTAGKAGGVKSGTVGKQVDTKVASPIHRANGASLVQMGREVWMNSRNTVGKIYERGAEAAKPVLKDLKAAIREAAQDYKDHGSKSMHGAAEDLVDAGGTILTGSAVLGVAGVGVAATGVGLPAAAAMETAAATGAVAGTATVATGTAMEASATVLDQAADYLLTGKTPDLLNTASDIVMNAAGTLLQTAVFSKIPGGKILSKFLGKKAAPSINKVKEKIVGKKPDKPLPKLDKPPPKNGGDDGKSRGKKEPISEAPSDCCPKDSGPAKKPVKGRKPVHFGTGQEILYQTDFALERSIPITWTRCYRSGAECEDWGLLGARWSTPYTTSLSLCEAGIVLHDDSGRALRLPGLEPGQQHDSRKEGFTLTRDGADTFALLWRDGSVERYARAEGGWLPHGYDGVNAMLAPSAPVATQRFALVRSEGRDGRGISIDRLMDAKPGAVLLRLRSDDGSVLEAMRGHEEQAIYIGSIDEVLPDGSRLCHVRYAYASETDDAQPPFAPRHNLVSQSNALGDTRRYSYRHHLLTSCSSYTGFSYELDWISLDALRARWSGSPLSEPELAQRHPISLANSYQARAIATRAQDGSEHMRIDYVDNDTSRVTENGGVLEYTFDANWLVTEVRRVNGNKAASLGRREWDSDGMLLADIDANGAAIRYAYDAAGNLTRSTDAKGHSSSVAYDAGNQPVAFIDALGNTARREYDAAGRPVSITDALGHVTRYRYDQRGQLVELIDARGGSKHFQYNRQGLLTSYTDCSGYSSEYSYDKQGRLMAARDAMGHVSSYEYDGLGRLTGLIAPDKTREHYAYDADGNLLLHEDGAGQQTRYRYNGQGLPVERLDAIGQSLQYRYDSALQLTELINAKGESYRLAYHAEGWLESETGFDGKRTQYSYDQAGNLTASECGSQRTQLLRDALGLLSVKTTADGEVRYAYDALGRLTAVSAPQAEQRFFHDALGQLTEERSAYFLQSLPDAGRLPNAPRVPDASFVMTHAYDELGNRIQTVLPNGRRIDTLRYGSGHWHGVLWQGQTVVDVERDKLHREKQRQLGSSGLLATRQYDPQSRLTQMTLARGADAPAPVRERRFEYDAQGNLTTIFQTGTTATGPLGKLSYTYDPVGQLLAAVQPGLDEHFAFDPAGNLLDKAPAPGNVLNSYGDTDYSYDEQGNATGKRFHPPGRESTWSDLELQYDAENRLSHATRIERQSRHCARYFYDAFSRRIAKRVEEARWSKQQDISKDQPARTSGTTTFFVWDGDTLAQELGHAETVTYLYEPDSFVPLARIASPACRQASTVHLPRVAQWDLPATRHDAELQTAIAQEQADIEANQVSAWQRTQAAADDAAAHDRITHYHCDHLGTPRELTDAQGNVVWSGRYKTWGRLQHVEGEIEQPLRFQGQYEDGETGLFYNRYRYYDPDVARYVTQDPVGLLGGLNTYTYAPNPTGWNDPLGLAKKCAKNTPCNPCIGKNPSASATKWQGKPPYPGVDAYTNIVLKKGTILYSLYPYGPKPGNYYSDRITLISANGSALTYNNLTQISHSGNTPGARPMRDQVQAFKLSEDICAGTGKALANTLLGAGGGNQYFIDDSDISKLKANAKIFKFPRP</sequence>
<dbReference type="Pfam" id="PF05593">
    <property type="entry name" value="RHS_repeat"/>
    <property type="match status" value="2"/>
</dbReference>
<dbReference type="Pfam" id="PF25023">
    <property type="entry name" value="TEN_YD-shell"/>
    <property type="match status" value="2"/>
</dbReference>
<feature type="domain" description="Teneurin-like YD-shell" evidence="5">
    <location>
        <begin position="1108"/>
        <end position="1289"/>
    </location>
</feature>
<evidence type="ECO:0000256" key="1">
    <source>
        <dbReference type="ARBA" id="ARBA00022737"/>
    </source>
</evidence>
<keyword evidence="1" id="KW-0677">Repeat</keyword>
<dbReference type="InterPro" id="IPR056823">
    <property type="entry name" value="TEN-like_YD-shell"/>
</dbReference>
<feature type="domain" description="RHS protein conserved region" evidence="3">
    <location>
        <begin position="1410"/>
        <end position="1443"/>
    </location>
</feature>
<evidence type="ECO:0000256" key="2">
    <source>
        <dbReference type="SAM" id="MobiDB-lite"/>
    </source>
</evidence>
<reference evidence="6 7" key="1">
    <citation type="submission" date="2017-09" db="EMBL/GenBank/DDBJ databases">
        <title>Complete genome sequence of Janthinobacterium svalbardensis PAMC 27463.</title>
        <authorList>
            <person name="Cho Y.-J."/>
            <person name="Cho A."/>
            <person name="Kim O.-S."/>
            <person name="Lee J.-I."/>
        </authorList>
    </citation>
    <scope>NUCLEOTIDE SEQUENCE [LARGE SCALE GENOMIC DNA]</scope>
    <source>
        <strain evidence="6 7">PAMC 27463</strain>
    </source>
</reference>
<evidence type="ECO:0000313" key="6">
    <source>
        <dbReference type="EMBL" id="ATD59989.1"/>
    </source>
</evidence>
<accession>A0A290WSV8</accession>
<feature type="domain" description="DUF6531" evidence="4">
    <location>
        <begin position="346"/>
        <end position="418"/>
    </location>
</feature>
<evidence type="ECO:0000259" key="4">
    <source>
        <dbReference type="Pfam" id="PF20148"/>
    </source>
</evidence>